<name>A0A9P6PZG8_9FUNG</name>
<feature type="region of interest" description="Disordered" evidence="1">
    <location>
        <begin position="791"/>
        <end position="846"/>
    </location>
</feature>
<protein>
    <recommendedName>
        <fullName evidence="5">MARVEL domain-containing protein</fullName>
    </recommendedName>
</protein>
<evidence type="ECO:0000256" key="2">
    <source>
        <dbReference type="SAM" id="Phobius"/>
    </source>
</evidence>
<feature type="region of interest" description="Disordered" evidence="1">
    <location>
        <begin position="127"/>
        <end position="155"/>
    </location>
</feature>
<feature type="compositionally biased region" description="Basic and acidic residues" evidence="1">
    <location>
        <begin position="258"/>
        <end position="268"/>
    </location>
</feature>
<feature type="region of interest" description="Disordered" evidence="1">
    <location>
        <begin position="226"/>
        <end position="332"/>
    </location>
</feature>
<feature type="region of interest" description="Disordered" evidence="1">
    <location>
        <begin position="1"/>
        <end position="96"/>
    </location>
</feature>
<feature type="compositionally biased region" description="Polar residues" evidence="1">
    <location>
        <begin position="52"/>
        <end position="63"/>
    </location>
</feature>
<evidence type="ECO:0000313" key="4">
    <source>
        <dbReference type="Proteomes" id="UP000726737"/>
    </source>
</evidence>
<comment type="caution">
    <text evidence="3">The sequence shown here is derived from an EMBL/GenBank/DDBJ whole genome shotgun (WGS) entry which is preliminary data.</text>
</comment>
<keyword evidence="2" id="KW-0812">Transmembrane</keyword>
<proteinExistence type="predicted"/>
<feature type="compositionally biased region" description="Basic and acidic residues" evidence="1">
    <location>
        <begin position="361"/>
        <end position="370"/>
    </location>
</feature>
<evidence type="ECO:0000313" key="3">
    <source>
        <dbReference type="EMBL" id="KAG0257151.1"/>
    </source>
</evidence>
<keyword evidence="2" id="KW-1133">Transmembrane helix</keyword>
<keyword evidence="4" id="KW-1185">Reference proteome</keyword>
<accession>A0A9P6PZG8</accession>
<feature type="compositionally biased region" description="Basic and acidic residues" evidence="1">
    <location>
        <begin position="132"/>
        <end position="155"/>
    </location>
</feature>
<dbReference type="OrthoDB" id="3253553at2759"/>
<sequence length="846" mass="95068">MLKKLGLQTKDLDPPSRAIIATTSPTATTSPKGNKLLEREREKKKAHHNKKVLQSSRRTSYDSIESESMAPEPHLPSSIYNPNPFPLDPTQPDGVSRYNAFLHHRERETREVETVDIEIEETKGFVSGRSRNSIDLDRADAQRHRDDDDFEHEISRKAHSNTIQKLGVGLKGAFAKSGLGRNRERHREIERDRMVKDIEKAKANRQPVDAVLQHHLQLQEQHLQQERLYSEEEVSMLPPPSRGRDRERQRPISLDNYNDDRDYIMDKKSRVHSLSPPPAPGQEGRHSGTYWPEDHRGLYSNYQEQTSPFLGYQPPPHSGTSSRYHRYQKQQYQSRAYDQAADLEYDSNPSRHERERRIQYRERSETDRIQMESASGGARGGIRHHSGLNHVANTASPIPRTSSEFADDEDVSSVGAANGRADHRQQQRQVNDRLSRAKEWVASHSKNNSVAVPAPAMNREAALSSLPGAFPPRPSHRRSMDSDDYVLMTPSRGGYQGYIGGGYDLRERMAMMAQMQMQGVQRSHRDNMEDDGRYWGHQLGGYERDRQRQNRIEYEYDRRGGFHGYTSGGPDDVDGEESGSTLAPGSAIVGAGKPKKASKNSADAIKKESADAKTPLTTDTDEEEMQQQMESPKVPNKRRLILRLITLASSLLVFIFLIAAAPVSGSSAPFSSNSGLAFHYAVSILSSLVCLLFVFNYFSRRLRRKEKIKRFILIGLDITMSLVWFIDIFICITKFPCGIGGENGWCDMYNTSIFLATVAFTTFLAALIWDVCGSFCGARLAKMGPWIKPPPPGFDPRNQANQGAMPGWGDEGMPPRNAGAWPGQMPGAGMGAEGGPMKPKKSKALW</sequence>
<feature type="transmembrane region" description="Helical" evidence="2">
    <location>
        <begin position="640"/>
        <end position="665"/>
    </location>
</feature>
<feature type="compositionally biased region" description="Polar residues" evidence="1">
    <location>
        <begin position="391"/>
        <end position="404"/>
    </location>
</feature>
<feature type="region of interest" description="Disordered" evidence="1">
    <location>
        <begin position="560"/>
        <end position="632"/>
    </location>
</feature>
<evidence type="ECO:0008006" key="5">
    <source>
        <dbReference type="Google" id="ProtNLM"/>
    </source>
</evidence>
<dbReference type="Proteomes" id="UP000726737">
    <property type="component" value="Unassembled WGS sequence"/>
</dbReference>
<feature type="transmembrane region" description="Helical" evidence="2">
    <location>
        <begin position="753"/>
        <end position="778"/>
    </location>
</feature>
<gene>
    <name evidence="3" type="ORF">BG011_004135</name>
</gene>
<feature type="transmembrane region" description="Helical" evidence="2">
    <location>
        <begin position="677"/>
        <end position="699"/>
    </location>
</feature>
<feature type="compositionally biased region" description="Low complexity" evidence="1">
    <location>
        <begin position="18"/>
        <end position="34"/>
    </location>
</feature>
<organism evidence="3 4">
    <name type="scientific">Mortierella polycephala</name>
    <dbReference type="NCBI Taxonomy" id="41804"/>
    <lineage>
        <taxon>Eukaryota</taxon>
        <taxon>Fungi</taxon>
        <taxon>Fungi incertae sedis</taxon>
        <taxon>Mucoromycota</taxon>
        <taxon>Mortierellomycotina</taxon>
        <taxon>Mortierellomycetes</taxon>
        <taxon>Mortierellales</taxon>
        <taxon>Mortierellaceae</taxon>
        <taxon>Mortierella</taxon>
    </lineage>
</organism>
<feature type="transmembrane region" description="Helical" evidence="2">
    <location>
        <begin position="711"/>
        <end position="733"/>
    </location>
</feature>
<dbReference type="AlphaFoldDB" id="A0A9P6PZG8"/>
<dbReference type="EMBL" id="JAAAJA010000270">
    <property type="protein sequence ID" value="KAG0257151.1"/>
    <property type="molecule type" value="Genomic_DNA"/>
</dbReference>
<reference evidence="3" key="1">
    <citation type="journal article" date="2020" name="Fungal Divers.">
        <title>Resolving the Mortierellaceae phylogeny through synthesis of multi-gene phylogenetics and phylogenomics.</title>
        <authorList>
            <person name="Vandepol N."/>
            <person name="Liber J."/>
            <person name="Desiro A."/>
            <person name="Na H."/>
            <person name="Kennedy M."/>
            <person name="Barry K."/>
            <person name="Grigoriev I.V."/>
            <person name="Miller A.N."/>
            <person name="O'Donnell K."/>
            <person name="Stajich J.E."/>
            <person name="Bonito G."/>
        </authorList>
    </citation>
    <scope>NUCLEOTIDE SEQUENCE</scope>
    <source>
        <strain evidence="3">KOD948</strain>
    </source>
</reference>
<feature type="compositionally biased region" description="Basic and acidic residues" evidence="1">
    <location>
        <begin position="420"/>
        <end position="429"/>
    </location>
</feature>
<evidence type="ECO:0000256" key="1">
    <source>
        <dbReference type="SAM" id="MobiDB-lite"/>
    </source>
</evidence>
<feature type="region of interest" description="Disordered" evidence="1">
    <location>
        <begin position="361"/>
        <end position="429"/>
    </location>
</feature>
<keyword evidence="2" id="KW-0472">Membrane</keyword>